<comment type="caution">
    <text evidence="1">The sequence shown here is derived from an EMBL/GenBank/DDBJ whole genome shotgun (WGS) entry which is preliminary data.</text>
</comment>
<evidence type="ECO:0000313" key="2">
    <source>
        <dbReference type="Proteomes" id="UP001143304"/>
    </source>
</evidence>
<accession>A0ABT3T1S1</accession>
<sequence length="326" mass="37527">MSIAFVLNEAAIIPLNSECSVQIIIYPYKNQEVRDLAWSCFSPNLVNIRHCDAARADTGLCQPELSSPRQQWLRALDRDPCRLQHYLQQKPTRRLGLYFERLWSFFLQEDPETELLAHNLPVQQSGKTLGEFDCLYFCRRRNRFVHLELAVKFYLCAPGPAPSRDWQAWIGPDCRDRMDLKLSQMLTRQIRLGDTPAGEQALGALGIVKPLKEIALKGYLFRHPTDGETPPPDYNPGKPINNWLRPDDLVAGIHSGTASRYRCLHRSEWLSPARTTEDSWSSKQLVDILAEAFQREQYPPLVAKLDANNREQARFFVVPPSWPWVD</sequence>
<reference evidence="1" key="1">
    <citation type="submission" date="2019-02" db="EMBL/GenBank/DDBJ databases">
        <authorList>
            <person name="Li S.-H."/>
        </authorList>
    </citation>
    <scope>NUCLEOTIDE SEQUENCE</scope>
    <source>
        <strain evidence="1">IMCC11814</strain>
    </source>
</reference>
<dbReference type="Pfam" id="PF08907">
    <property type="entry name" value="DUF1853"/>
    <property type="match status" value="1"/>
</dbReference>
<protein>
    <submittedName>
        <fullName evidence="1">DUF1853 family protein</fullName>
    </submittedName>
</protein>
<dbReference type="Proteomes" id="UP001143304">
    <property type="component" value="Unassembled WGS sequence"/>
</dbReference>
<keyword evidence="2" id="KW-1185">Reference proteome</keyword>
<dbReference type="RefSeq" id="WP_279247966.1">
    <property type="nucleotide sequence ID" value="NZ_SHNO01000001.1"/>
</dbReference>
<organism evidence="1 2">
    <name type="scientific">Candidatus Marimicrobium litorale</name>
    <dbReference type="NCBI Taxonomy" id="2518991"/>
    <lineage>
        <taxon>Bacteria</taxon>
        <taxon>Pseudomonadati</taxon>
        <taxon>Pseudomonadota</taxon>
        <taxon>Gammaproteobacteria</taxon>
        <taxon>Cellvibrionales</taxon>
        <taxon>Halieaceae</taxon>
        <taxon>Marimicrobium</taxon>
    </lineage>
</organism>
<dbReference type="EMBL" id="SHNO01000001">
    <property type="protein sequence ID" value="MCX2976211.1"/>
    <property type="molecule type" value="Genomic_DNA"/>
</dbReference>
<gene>
    <name evidence="1" type="ORF">EYC82_02425</name>
</gene>
<evidence type="ECO:0000313" key="1">
    <source>
        <dbReference type="EMBL" id="MCX2976211.1"/>
    </source>
</evidence>
<proteinExistence type="predicted"/>
<dbReference type="InterPro" id="IPR015003">
    <property type="entry name" value="DUF1853"/>
</dbReference>
<name>A0ABT3T1S1_9GAMM</name>